<protein>
    <submittedName>
        <fullName evidence="2">Uncharacterized protein</fullName>
    </submittedName>
</protein>
<proteinExistence type="predicted"/>
<feature type="compositionally biased region" description="Basic residues" evidence="1">
    <location>
        <begin position="74"/>
        <end position="83"/>
    </location>
</feature>
<feature type="region of interest" description="Disordered" evidence="1">
    <location>
        <begin position="64"/>
        <end position="114"/>
    </location>
</feature>
<name>A0ABC8L8G1_ERUVS</name>
<accession>A0ABC8L8G1</accession>
<reference evidence="2 3" key="1">
    <citation type="submission" date="2022-03" db="EMBL/GenBank/DDBJ databases">
        <authorList>
            <person name="Macdonald S."/>
            <person name="Ahmed S."/>
            <person name="Newling K."/>
        </authorList>
    </citation>
    <scope>NUCLEOTIDE SEQUENCE [LARGE SCALE GENOMIC DNA]</scope>
</reference>
<dbReference type="Proteomes" id="UP001642260">
    <property type="component" value="Unassembled WGS sequence"/>
</dbReference>
<sequence length="114" mass="13089">MATPIAQAEERDLREALTRSRLEGPFTTVSNPEMNKVVKVIHNNHVSLSLGGYSTEYGSTSYMNRPSGVPLKNTKPRRRPYIWKRQEQKRKPLNILQELYGSETGKEKTGMKRK</sequence>
<evidence type="ECO:0000313" key="2">
    <source>
        <dbReference type="EMBL" id="CAH8367541.1"/>
    </source>
</evidence>
<evidence type="ECO:0000256" key="1">
    <source>
        <dbReference type="SAM" id="MobiDB-lite"/>
    </source>
</evidence>
<organism evidence="2 3">
    <name type="scientific">Eruca vesicaria subsp. sativa</name>
    <name type="common">Garden rocket</name>
    <name type="synonym">Eruca sativa</name>
    <dbReference type="NCBI Taxonomy" id="29727"/>
    <lineage>
        <taxon>Eukaryota</taxon>
        <taxon>Viridiplantae</taxon>
        <taxon>Streptophyta</taxon>
        <taxon>Embryophyta</taxon>
        <taxon>Tracheophyta</taxon>
        <taxon>Spermatophyta</taxon>
        <taxon>Magnoliopsida</taxon>
        <taxon>eudicotyledons</taxon>
        <taxon>Gunneridae</taxon>
        <taxon>Pentapetalae</taxon>
        <taxon>rosids</taxon>
        <taxon>malvids</taxon>
        <taxon>Brassicales</taxon>
        <taxon>Brassicaceae</taxon>
        <taxon>Brassiceae</taxon>
        <taxon>Eruca</taxon>
    </lineage>
</organism>
<comment type="caution">
    <text evidence="2">The sequence shown here is derived from an EMBL/GenBank/DDBJ whole genome shotgun (WGS) entry which is preliminary data.</text>
</comment>
<feature type="non-terminal residue" evidence="2">
    <location>
        <position position="114"/>
    </location>
</feature>
<evidence type="ECO:0000313" key="3">
    <source>
        <dbReference type="Proteomes" id="UP001642260"/>
    </source>
</evidence>
<gene>
    <name evidence="2" type="ORF">ERUC_LOCUS30818</name>
</gene>
<keyword evidence="3" id="KW-1185">Reference proteome</keyword>
<feature type="compositionally biased region" description="Basic and acidic residues" evidence="1">
    <location>
        <begin position="104"/>
        <end position="114"/>
    </location>
</feature>
<dbReference type="EMBL" id="CAKOAT010405266">
    <property type="protein sequence ID" value="CAH8367541.1"/>
    <property type="molecule type" value="Genomic_DNA"/>
</dbReference>
<dbReference type="AlphaFoldDB" id="A0ABC8L8G1"/>